<feature type="transmembrane region" description="Helical" evidence="1">
    <location>
        <begin position="438"/>
        <end position="456"/>
    </location>
</feature>
<evidence type="ECO:0000256" key="1">
    <source>
        <dbReference type="SAM" id="Phobius"/>
    </source>
</evidence>
<proteinExistence type="predicted"/>
<evidence type="ECO:0000313" key="2">
    <source>
        <dbReference type="EMBL" id="CAF0911539.1"/>
    </source>
</evidence>
<name>A0A814AAW2_9BILA</name>
<accession>A0A814AAW2</accession>
<evidence type="ECO:0000313" key="4">
    <source>
        <dbReference type="Proteomes" id="UP000663864"/>
    </source>
</evidence>
<organism evidence="2 4">
    <name type="scientific">Rotaria sordida</name>
    <dbReference type="NCBI Taxonomy" id="392033"/>
    <lineage>
        <taxon>Eukaryota</taxon>
        <taxon>Metazoa</taxon>
        <taxon>Spiralia</taxon>
        <taxon>Gnathifera</taxon>
        <taxon>Rotifera</taxon>
        <taxon>Eurotatoria</taxon>
        <taxon>Bdelloidea</taxon>
        <taxon>Philodinida</taxon>
        <taxon>Philodinidae</taxon>
        <taxon>Rotaria</taxon>
    </lineage>
</organism>
<dbReference type="SMART" id="SM00671">
    <property type="entry name" value="SEL1"/>
    <property type="match status" value="4"/>
</dbReference>
<dbReference type="InterPro" id="IPR011990">
    <property type="entry name" value="TPR-like_helical_dom_sf"/>
</dbReference>
<keyword evidence="1" id="KW-1133">Transmembrane helix</keyword>
<dbReference type="EMBL" id="CAJNOT010000248">
    <property type="protein sequence ID" value="CAF0911539.1"/>
    <property type="molecule type" value="Genomic_DNA"/>
</dbReference>
<dbReference type="Proteomes" id="UP000663864">
    <property type="component" value="Unassembled WGS sequence"/>
</dbReference>
<dbReference type="InterPro" id="IPR006597">
    <property type="entry name" value="Sel1-like"/>
</dbReference>
<evidence type="ECO:0000313" key="3">
    <source>
        <dbReference type="EMBL" id="CAF3751874.1"/>
    </source>
</evidence>
<dbReference type="Pfam" id="PF08238">
    <property type="entry name" value="Sel1"/>
    <property type="match status" value="5"/>
</dbReference>
<gene>
    <name evidence="3" type="ORF">JBS370_LOCUS12614</name>
    <name evidence="2" type="ORF">ZHD862_LOCUS7917</name>
</gene>
<dbReference type="PANTHER" id="PTHR44444">
    <property type="entry name" value="PROTEIN SEL-1 HOMOLOG 3"/>
    <property type="match status" value="1"/>
</dbReference>
<dbReference type="PANTHER" id="PTHR44444:SF6">
    <property type="entry name" value="LAMININ G DOMAIN-CONTAINING PROTEIN"/>
    <property type="match status" value="1"/>
</dbReference>
<keyword evidence="1" id="KW-0812">Transmembrane</keyword>
<dbReference type="AlphaFoldDB" id="A0A814AAW2"/>
<dbReference type="Gene3D" id="1.25.40.10">
    <property type="entry name" value="Tetratricopeptide repeat domain"/>
    <property type="match status" value="2"/>
</dbReference>
<protein>
    <submittedName>
        <fullName evidence="2">Uncharacterized protein</fullName>
    </submittedName>
</protein>
<comment type="caution">
    <text evidence="2">The sequence shown here is derived from an EMBL/GenBank/DDBJ whole genome shotgun (WGS) entry which is preliminary data.</text>
</comment>
<keyword evidence="1" id="KW-0472">Membrane</keyword>
<reference evidence="2" key="1">
    <citation type="submission" date="2021-02" db="EMBL/GenBank/DDBJ databases">
        <authorList>
            <person name="Nowell W R."/>
        </authorList>
    </citation>
    <scope>NUCLEOTIDE SEQUENCE</scope>
</reference>
<dbReference type="EMBL" id="CAJOBD010001037">
    <property type="protein sequence ID" value="CAF3751874.1"/>
    <property type="molecule type" value="Genomic_DNA"/>
</dbReference>
<sequence length="458" mass="53073">MAYVYYQQMAEISRRELYNPKAGEVAMEHIRLTDKKLLDELTFDKSDSFYWLKQQARRGVASAQHHLGALMYAGRNGLTRNIQAAVEYFRLGAAQHDASSHFGYGLALLKGQGTKQNVTEAVRQIEKAVEHGFLGAKVALGYHAYEIEKNYTKAAQYWKECFEQTHDANCAHNLGVMWTAGRYPPNFVIDHVQAWQYYSFAAKHEQIDSKVVVAYYNARGGHPVIIRNPWLAAIWSRNVAEESSAIGTIVRRALEAYRDQRWYASFIFYMQAALAGVELGYFNAGFLCNELKELNNEGTFDCIEQLLNKYLMIHGHNRNIDSYALLNVAEYYQWKKRNITKAIQLYVQLYQNGDAHGLYNLAQIEEEESHLNNTIDLKIWAQVGIRFDEKIVTNRYRRLQYVYQHCRKLKTAKSDESYIPCTLAYLRTSTIILFYEQLKIIITIILMILSTFVFIFRT</sequence>
<dbReference type="Proteomes" id="UP000663836">
    <property type="component" value="Unassembled WGS sequence"/>
</dbReference>
<dbReference type="InterPro" id="IPR042756">
    <property type="entry name" value="Sel-1L3"/>
</dbReference>
<dbReference type="SUPFAM" id="SSF81901">
    <property type="entry name" value="HCP-like"/>
    <property type="match status" value="2"/>
</dbReference>